<comment type="caution">
    <text evidence="1">The sequence shown here is derived from an EMBL/GenBank/DDBJ whole genome shotgun (WGS) entry which is preliminary data.</text>
</comment>
<sequence>VLAESRFGLDRSLITRVYYTMVPNQIINQEQIYDQLRFTFSTIQARKYELYPIEESSIVRSAAHQCITDILSPINDLTRKNIENYLTSINSRKLN</sequence>
<dbReference type="Proteomes" id="UP000676336">
    <property type="component" value="Unassembled WGS sequence"/>
</dbReference>
<dbReference type="AlphaFoldDB" id="A0A8S2SJR9"/>
<proteinExistence type="predicted"/>
<evidence type="ECO:0000313" key="2">
    <source>
        <dbReference type="Proteomes" id="UP000676336"/>
    </source>
</evidence>
<gene>
    <name evidence="1" type="ORF">SMN809_LOCUS23123</name>
</gene>
<evidence type="ECO:0000313" key="1">
    <source>
        <dbReference type="EMBL" id="CAF4230637.1"/>
    </source>
</evidence>
<accession>A0A8S2SJR9</accession>
<name>A0A8S2SJR9_9BILA</name>
<organism evidence="1 2">
    <name type="scientific">Rotaria magnacalcarata</name>
    <dbReference type="NCBI Taxonomy" id="392030"/>
    <lineage>
        <taxon>Eukaryota</taxon>
        <taxon>Metazoa</taxon>
        <taxon>Spiralia</taxon>
        <taxon>Gnathifera</taxon>
        <taxon>Rotifera</taxon>
        <taxon>Eurotatoria</taxon>
        <taxon>Bdelloidea</taxon>
        <taxon>Philodinida</taxon>
        <taxon>Philodinidae</taxon>
        <taxon>Rotaria</taxon>
    </lineage>
</organism>
<reference evidence="1" key="1">
    <citation type="submission" date="2021-02" db="EMBL/GenBank/DDBJ databases">
        <authorList>
            <person name="Nowell W R."/>
        </authorList>
    </citation>
    <scope>NUCLEOTIDE SEQUENCE</scope>
</reference>
<dbReference type="EMBL" id="CAJOBI010023480">
    <property type="protein sequence ID" value="CAF4230637.1"/>
    <property type="molecule type" value="Genomic_DNA"/>
</dbReference>
<feature type="non-terminal residue" evidence="1">
    <location>
        <position position="1"/>
    </location>
</feature>
<protein>
    <submittedName>
        <fullName evidence="1">Uncharacterized protein</fullName>
    </submittedName>
</protein>